<dbReference type="FunFam" id="3.40.50.300:FF:001447">
    <property type="entry name" value="Ras-related protein Rab-1B"/>
    <property type="match status" value="1"/>
</dbReference>
<evidence type="ECO:0000313" key="3">
    <source>
        <dbReference type="EMBL" id="EGR31830.1"/>
    </source>
</evidence>
<dbReference type="AlphaFoldDB" id="G0QSJ2"/>
<sequence>MQTHIFCWLIFYKNFNIYKQKIIQKYNLEKKKKRKKKRKKIFFFFLKKKQNKKELNQIIYKQIKTFLIQNIQDIQHYFFILYIIYKQLQKKKKHVHFKVIQIKNDQKSRHKRRIQQVLNLQQQVIRVKNSLIQIKQQQQLNKGVGKSCLLIRYTKNEFASDYNATIGVEFQSKTIKISDAQVKLQIWDTAGQESFRSIIKSFYKKTFGVFLVYSINNRDSFNSILHWYNEAKENAEESALFVLVGTQRDRECERKVTKQQGEQLQKDLKLDLFYEVSSKDGDNIDLCFEETAKMAFLKQINQNLKNKSIASSSFMGDAKYQIQPNQNNQNQQKSKCC</sequence>
<keyword evidence="1" id="KW-0547">Nucleotide-binding</keyword>
<dbReference type="SUPFAM" id="SSF52540">
    <property type="entry name" value="P-loop containing nucleoside triphosphate hydrolases"/>
    <property type="match status" value="1"/>
</dbReference>
<dbReference type="OMA" id="YQYRREK"/>
<dbReference type="InterPro" id="IPR005225">
    <property type="entry name" value="Small_GTP-bd"/>
</dbReference>
<dbReference type="PROSITE" id="PS51420">
    <property type="entry name" value="RHO"/>
    <property type="match status" value="1"/>
</dbReference>
<dbReference type="PROSITE" id="PS51421">
    <property type="entry name" value="RAS"/>
    <property type="match status" value="1"/>
</dbReference>
<dbReference type="SMART" id="SM00176">
    <property type="entry name" value="RAN"/>
    <property type="match status" value="1"/>
</dbReference>
<dbReference type="SMART" id="SM00175">
    <property type="entry name" value="RAB"/>
    <property type="match status" value="1"/>
</dbReference>
<dbReference type="GeneID" id="14907963"/>
<dbReference type="NCBIfam" id="TIGR00231">
    <property type="entry name" value="small_GTP"/>
    <property type="match status" value="1"/>
</dbReference>
<dbReference type="Proteomes" id="UP000008983">
    <property type="component" value="Unassembled WGS sequence"/>
</dbReference>
<keyword evidence="3" id="KW-0012">Acyltransferase</keyword>
<dbReference type="InterPro" id="IPR050227">
    <property type="entry name" value="Rab"/>
</dbReference>
<proteinExistence type="predicted"/>
<dbReference type="Gene3D" id="3.40.50.300">
    <property type="entry name" value="P-loop containing nucleotide triphosphate hydrolases"/>
    <property type="match status" value="1"/>
</dbReference>
<dbReference type="SMART" id="SM00174">
    <property type="entry name" value="RHO"/>
    <property type="match status" value="1"/>
</dbReference>
<gene>
    <name evidence="3" type="ORF">IMG5_101440</name>
</gene>
<dbReference type="GO" id="GO:0003924">
    <property type="term" value="F:GTPase activity"/>
    <property type="evidence" value="ECO:0007669"/>
    <property type="project" value="InterPro"/>
</dbReference>
<keyword evidence="4" id="KW-1185">Reference proteome</keyword>
<dbReference type="EC" id="2.3.1.97" evidence="3"/>
<keyword evidence="3" id="KW-0808">Transferase</keyword>
<evidence type="ECO:0000313" key="4">
    <source>
        <dbReference type="Proteomes" id="UP000008983"/>
    </source>
</evidence>
<dbReference type="RefSeq" id="XP_004035316.1">
    <property type="nucleotide sequence ID" value="XM_004035268.1"/>
</dbReference>
<protein>
    <submittedName>
        <fullName evidence="3">Ras oncogene family protein, putative</fullName>
        <ecNumber evidence="3">2.3.1.97</ecNumber>
    </submittedName>
</protein>
<dbReference type="InParanoid" id="G0QSJ2"/>
<dbReference type="PANTHER" id="PTHR47977">
    <property type="entry name" value="RAS-RELATED PROTEIN RAB"/>
    <property type="match status" value="1"/>
</dbReference>
<reference evidence="3 4" key="1">
    <citation type="submission" date="2011-07" db="EMBL/GenBank/DDBJ databases">
        <authorList>
            <person name="Coyne R."/>
            <person name="Brami D."/>
            <person name="Johnson J."/>
            <person name="Hostetler J."/>
            <person name="Hannick L."/>
            <person name="Clark T."/>
            <person name="Cassidy-Hanley D."/>
            <person name="Inman J."/>
        </authorList>
    </citation>
    <scope>NUCLEOTIDE SEQUENCE [LARGE SCALE GENOMIC DNA]</scope>
    <source>
        <strain evidence="3 4">G5</strain>
    </source>
</reference>
<dbReference type="SMART" id="SM00173">
    <property type="entry name" value="RAS"/>
    <property type="match status" value="1"/>
</dbReference>
<evidence type="ECO:0000256" key="1">
    <source>
        <dbReference type="ARBA" id="ARBA00022741"/>
    </source>
</evidence>
<dbReference type="OrthoDB" id="9989112at2759"/>
<dbReference type="GO" id="GO:0005525">
    <property type="term" value="F:GTP binding"/>
    <property type="evidence" value="ECO:0007669"/>
    <property type="project" value="UniProtKB-KW"/>
</dbReference>
<dbReference type="PRINTS" id="PR00449">
    <property type="entry name" value="RASTRNSFRMNG"/>
</dbReference>
<dbReference type="GO" id="GO:0004379">
    <property type="term" value="F:glycylpeptide N-tetradecanoyltransferase activity"/>
    <property type="evidence" value="ECO:0007669"/>
    <property type="project" value="UniProtKB-EC"/>
</dbReference>
<dbReference type="PROSITE" id="PS51419">
    <property type="entry name" value="RAB"/>
    <property type="match status" value="1"/>
</dbReference>
<dbReference type="STRING" id="857967.G0QSJ2"/>
<evidence type="ECO:0000256" key="2">
    <source>
        <dbReference type="ARBA" id="ARBA00023134"/>
    </source>
</evidence>
<organism evidence="3 4">
    <name type="scientific">Ichthyophthirius multifiliis</name>
    <name type="common">White spot disease agent</name>
    <name type="synonym">Ich</name>
    <dbReference type="NCBI Taxonomy" id="5932"/>
    <lineage>
        <taxon>Eukaryota</taxon>
        <taxon>Sar</taxon>
        <taxon>Alveolata</taxon>
        <taxon>Ciliophora</taxon>
        <taxon>Intramacronucleata</taxon>
        <taxon>Oligohymenophorea</taxon>
        <taxon>Hymenostomatida</taxon>
        <taxon>Ophryoglenina</taxon>
        <taxon>Ichthyophthirius</taxon>
    </lineage>
</organism>
<name>G0QSJ2_ICHMU</name>
<dbReference type="Pfam" id="PF00071">
    <property type="entry name" value="Ras"/>
    <property type="match status" value="1"/>
</dbReference>
<dbReference type="eggNOG" id="KOG0098">
    <property type="taxonomic scope" value="Eukaryota"/>
</dbReference>
<dbReference type="EMBL" id="GL983812">
    <property type="protein sequence ID" value="EGR31830.1"/>
    <property type="molecule type" value="Genomic_DNA"/>
</dbReference>
<dbReference type="InterPro" id="IPR027417">
    <property type="entry name" value="P-loop_NTPase"/>
</dbReference>
<accession>G0QSJ2</accession>
<dbReference type="CDD" id="cd00154">
    <property type="entry name" value="Rab"/>
    <property type="match status" value="1"/>
</dbReference>
<dbReference type="InterPro" id="IPR001806">
    <property type="entry name" value="Small_GTPase"/>
</dbReference>
<keyword evidence="2" id="KW-0342">GTP-binding</keyword>